<dbReference type="PANTHER" id="PTHR40659">
    <property type="entry name" value="NICKEL/COBALT EFFLUX SYSTEM RCNA"/>
    <property type="match status" value="1"/>
</dbReference>
<feature type="transmembrane region" description="Helical" evidence="13">
    <location>
        <begin position="252"/>
        <end position="276"/>
    </location>
</feature>
<dbReference type="EMBL" id="WTVA01000015">
    <property type="protein sequence ID" value="MZR23916.1"/>
    <property type="molecule type" value="Genomic_DNA"/>
</dbReference>
<reference evidence="14 15" key="1">
    <citation type="journal article" date="2014" name="Int. J. Syst. Evol. Microbiol.">
        <title>Sneathiella chungangensis sp. nov., isolated from a marine sand, and emended description of the genus Sneathiella.</title>
        <authorList>
            <person name="Siamphan C."/>
            <person name="Kim H."/>
            <person name="Lee J.S."/>
            <person name="Kim W."/>
        </authorList>
    </citation>
    <scope>NUCLEOTIDE SEQUENCE [LARGE SCALE GENOMIC DNA]</scope>
    <source>
        <strain evidence="14 15">KCTC 32476</strain>
    </source>
</reference>
<comment type="subcellular location">
    <subcellularLocation>
        <location evidence="2 13">Cell membrane</location>
        <topology evidence="2 13">Multi-pass membrane protein</topology>
    </subcellularLocation>
</comment>
<dbReference type="GO" id="GO:0005886">
    <property type="term" value="C:plasma membrane"/>
    <property type="evidence" value="ECO:0007669"/>
    <property type="project" value="UniProtKB-SubCell"/>
</dbReference>
<sequence length="326" mass="33926">MPRGLAIVIPAGLTLLTCTVLISPLAIAATGVTEPGLWAQGINWIMQQQRAFHEELLAALKTLTAGGGLTAAWSLIFGSFLYGIFHAAGPGHGKAVLTTYLLTHPHRISRGVGIAAAAAFCQGLVAIALVYGLIYLAGWIPRETGTAVAWSERISYVLVAAIGAFLIWRTLRPVIDRYLTKTQVTDTHSHHHDDDDDDCCGHTHMPSGEQLEQIRDLRSAASVILAIGLRPCTGAILVLVLAKALALPAAGIGAVLAMSAGTGIAVAALAFLAVTARRKAVALTEGGSPFWRVAANAVALAGGGLLVAIGISLLSASFYSRHPLGL</sequence>
<evidence type="ECO:0000256" key="6">
    <source>
        <dbReference type="ARBA" id="ARBA00022596"/>
    </source>
</evidence>
<evidence type="ECO:0000256" key="8">
    <source>
        <dbReference type="ARBA" id="ARBA00022989"/>
    </source>
</evidence>
<dbReference type="Pfam" id="PF03824">
    <property type="entry name" value="NicO"/>
    <property type="match status" value="1"/>
</dbReference>
<keyword evidence="7 13" id="KW-0812">Transmembrane</keyword>
<feature type="transmembrane region" description="Helical" evidence="13">
    <location>
        <begin position="71"/>
        <end position="91"/>
    </location>
</feature>
<keyword evidence="9" id="KW-0406">Ion transport</keyword>
<dbReference type="GO" id="GO:0032025">
    <property type="term" value="P:response to cobalt ion"/>
    <property type="evidence" value="ECO:0007669"/>
    <property type="project" value="TreeGrafter"/>
</dbReference>
<dbReference type="RefSeq" id="WP_161340348.1">
    <property type="nucleotide sequence ID" value="NZ_JBHSDG010000003.1"/>
</dbReference>
<name>A0A845MKZ7_9PROT</name>
<evidence type="ECO:0000256" key="5">
    <source>
        <dbReference type="ARBA" id="ARBA00022475"/>
    </source>
</evidence>
<evidence type="ECO:0000256" key="10">
    <source>
        <dbReference type="ARBA" id="ARBA00023112"/>
    </source>
</evidence>
<comment type="similarity">
    <text evidence="13">Belongs to the NiCoT transporter (TC 2.A.52) family.</text>
</comment>
<keyword evidence="5" id="KW-1003">Cell membrane</keyword>
<evidence type="ECO:0000313" key="15">
    <source>
        <dbReference type="Proteomes" id="UP000445696"/>
    </source>
</evidence>
<keyword evidence="3" id="KW-0171">Cobalt transport</keyword>
<evidence type="ECO:0000256" key="1">
    <source>
        <dbReference type="ARBA" id="ARBA00002510"/>
    </source>
</evidence>
<keyword evidence="12" id="KW-0170">Cobalt</keyword>
<dbReference type="PANTHER" id="PTHR40659:SF1">
    <property type="entry name" value="NICKEL_COBALT EFFLUX SYSTEM RCNA"/>
    <property type="match status" value="1"/>
</dbReference>
<evidence type="ECO:0000256" key="4">
    <source>
        <dbReference type="ARBA" id="ARBA00022448"/>
    </source>
</evidence>
<accession>A0A845MKZ7</accession>
<dbReference type="GO" id="GO:0006824">
    <property type="term" value="P:cobalt ion transport"/>
    <property type="evidence" value="ECO:0007669"/>
    <property type="project" value="UniProtKB-KW"/>
</dbReference>
<keyword evidence="11 13" id="KW-0472">Membrane</keyword>
<evidence type="ECO:0000256" key="11">
    <source>
        <dbReference type="ARBA" id="ARBA00023136"/>
    </source>
</evidence>
<evidence type="ECO:0000256" key="3">
    <source>
        <dbReference type="ARBA" id="ARBA00022426"/>
    </source>
</evidence>
<keyword evidence="4 13" id="KW-0813">Transport</keyword>
<keyword evidence="15" id="KW-1185">Reference proteome</keyword>
<comment type="function">
    <text evidence="1">Efflux system for nickel and cobalt.</text>
</comment>
<dbReference type="GO" id="GO:0046583">
    <property type="term" value="F:monoatomic cation efflux transmembrane transporter activity"/>
    <property type="evidence" value="ECO:0007669"/>
    <property type="project" value="TreeGrafter"/>
</dbReference>
<feature type="transmembrane region" description="Helical" evidence="13">
    <location>
        <begin position="223"/>
        <end position="246"/>
    </location>
</feature>
<feature type="transmembrane region" description="Helical" evidence="13">
    <location>
        <begin position="112"/>
        <end position="134"/>
    </location>
</feature>
<keyword evidence="6" id="KW-0533">Nickel</keyword>
<dbReference type="InterPro" id="IPR011541">
    <property type="entry name" value="Ni/Co_transpt_high_affinity"/>
</dbReference>
<feature type="transmembrane region" description="Helical" evidence="13">
    <location>
        <begin position="297"/>
        <end position="319"/>
    </location>
</feature>
<dbReference type="GO" id="GO:0010045">
    <property type="term" value="P:response to nickel cation"/>
    <property type="evidence" value="ECO:0007669"/>
    <property type="project" value="TreeGrafter"/>
</dbReference>
<dbReference type="AlphaFoldDB" id="A0A845MKZ7"/>
<gene>
    <name evidence="14" type="ORF">GQF03_16390</name>
</gene>
<evidence type="ECO:0000256" key="9">
    <source>
        <dbReference type="ARBA" id="ARBA00023065"/>
    </source>
</evidence>
<proteinExistence type="inferred from homology"/>
<feature type="transmembrane region" description="Helical" evidence="13">
    <location>
        <begin position="154"/>
        <end position="171"/>
    </location>
</feature>
<dbReference type="GO" id="GO:0015099">
    <property type="term" value="F:nickel cation transmembrane transporter activity"/>
    <property type="evidence" value="ECO:0007669"/>
    <property type="project" value="UniProtKB-UniRule"/>
</dbReference>
<comment type="caution">
    <text evidence="14">The sequence shown here is derived from an EMBL/GenBank/DDBJ whole genome shotgun (WGS) entry which is preliminary data.</text>
</comment>
<keyword evidence="8 13" id="KW-1133">Transmembrane helix</keyword>
<protein>
    <recommendedName>
        <fullName evidence="13">Nickel/cobalt efflux system</fullName>
    </recommendedName>
</protein>
<evidence type="ECO:0000256" key="2">
    <source>
        <dbReference type="ARBA" id="ARBA00004651"/>
    </source>
</evidence>
<evidence type="ECO:0000313" key="14">
    <source>
        <dbReference type="EMBL" id="MZR23916.1"/>
    </source>
</evidence>
<evidence type="ECO:0000256" key="7">
    <source>
        <dbReference type="ARBA" id="ARBA00022692"/>
    </source>
</evidence>
<organism evidence="14 15">
    <name type="scientific">Sneathiella chungangensis</name>
    <dbReference type="NCBI Taxonomy" id="1418234"/>
    <lineage>
        <taxon>Bacteria</taxon>
        <taxon>Pseudomonadati</taxon>
        <taxon>Pseudomonadota</taxon>
        <taxon>Alphaproteobacteria</taxon>
        <taxon>Sneathiellales</taxon>
        <taxon>Sneathiellaceae</taxon>
        <taxon>Sneathiella</taxon>
    </lineage>
</organism>
<evidence type="ECO:0000256" key="13">
    <source>
        <dbReference type="RuleBase" id="RU362101"/>
    </source>
</evidence>
<dbReference type="OrthoDB" id="9812956at2"/>
<keyword evidence="10" id="KW-0921">Nickel transport</keyword>
<dbReference type="Proteomes" id="UP000445696">
    <property type="component" value="Unassembled WGS sequence"/>
</dbReference>
<dbReference type="InterPro" id="IPR051224">
    <property type="entry name" value="NiCoT_RcnA"/>
</dbReference>
<evidence type="ECO:0000256" key="12">
    <source>
        <dbReference type="ARBA" id="ARBA00023285"/>
    </source>
</evidence>